<dbReference type="Pfam" id="PF02291">
    <property type="entry name" value="TFIID-31kDa"/>
    <property type="match status" value="1"/>
</dbReference>
<name>A0A6J2U465_DROLE</name>
<evidence type="ECO:0000256" key="3">
    <source>
        <dbReference type="ARBA" id="ARBA00023015"/>
    </source>
</evidence>
<sequence length="250" mass="28313">MAEKNNVEAQNVQKDEMIIKNMLKEQNVMEYEPHVVTQMLEFAYGYLTEILSDAKAYSVHASKTTIDLDDMKLAINIMMDKSFTEPSPRHVLVETTRQFNVEILPIPKPQFGLRLPPLHHCQVGPNFNLRPTDPRPTPNKNIVVNKPPPLALRKDCTVFLKPQAPRKPLVAKKVESGNNGSRNMELARTPVTSAMSMQVAKKPVINIPKSQVARKLTIDVSQMQAARAAIMQVPRTYRDAPKKRKNQKDQ</sequence>
<dbReference type="InterPro" id="IPR003162">
    <property type="entry name" value="TFIID-31"/>
</dbReference>
<dbReference type="Proteomes" id="UP000504634">
    <property type="component" value="Unplaced"/>
</dbReference>
<dbReference type="OrthoDB" id="341924at2759"/>
<proteinExistence type="inferred from homology"/>
<dbReference type="Gene3D" id="1.10.20.10">
    <property type="entry name" value="Histone, subunit A"/>
    <property type="match status" value="1"/>
</dbReference>
<dbReference type="InterPro" id="IPR009072">
    <property type="entry name" value="Histone-fold"/>
</dbReference>
<gene>
    <name evidence="7" type="primary">LOC115629570</name>
</gene>
<evidence type="ECO:0000313" key="7">
    <source>
        <dbReference type="RefSeq" id="XP_030381922.1"/>
    </source>
</evidence>
<protein>
    <submittedName>
        <fullName evidence="7">Transcription initiation factor TFIID subunit 9-like</fullName>
    </submittedName>
</protein>
<keyword evidence="3" id="KW-0805">Transcription regulation</keyword>
<accession>A0A6J2U465</accession>
<dbReference type="CDD" id="cd07979">
    <property type="entry name" value="HFD_TAF9"/>
    <property type="match status" value="1"/>
</dbReference>
<dbReference type="PANTHER" id="PTHR48068">
    <property type="entry name" value="TAF9 RNA POLYMERASE II, TATA BOX-BINDING PROTEIN (TBP)-ASSOCIATED FACTOR"/>
    <property type="match status" value="1"/>
</dbReference>
<keyword evidence="5" id="KW-0539">Nucleus</keyword>
<keyword evidence="4" id="KW-0804">Transcription</keyword>
<dbReference type="GO" id="GO:0000124">
    <property type="term" value="C:SAGA complex"/>
    <property type="evidence" value="ECO:0007669"/>
    <property type="project" value="TreeGrafter"/>
</dbReference>
<dbReference type="GO" id="GO:0003713">
    <property type="term" value="F:transcription coactivator activity"/>
    <property type="evidence" value="ECO:0007669"/>
    <property type="project" value="TreeGrafter"/>
</dbReference>
<dbReference type="RefSeq" id="XP_030381922.1">
    <property type="nucleotide sequence ID" value="XM_030526062.1"/>
</dbReference>
<comment type="subcellular location">
    <subcellularLocation>
        <location evidence="1">Nucleus</location>
    </subcellularLocation>
</comment>
<dbReference type="SUPFAM" id="SSF47113">
    <property type="entry name" value="Histone-fold"/>
    <property type="match status" value="1"/>
</dbReference>
<dbReference type="GO" id="GO:0016251">
    <property type="term" value="F:RNA polymerase II general transcription initiation factor activity"/>
    <property type="evidence" value="ECO:0007669"/>
    <property type="project" value="TreeGrafter"/>
</dbReference>
<keyword evidence="6" id="KW-1185">Reference proteome</keyword>
<evidence type="ECO:0000256" key="5">
    <source>
        <dbReference type="ARBA" id="ARBA00023242"/>
    </source>
</evidence>
<evidence type="ECO:0000256" key="1">
    <source>
        <dbReference type="ARBA" id="ARBA00004123"/>
    </source>
</evidence>
<dbReference type="GO" id="GO:0005669">
    <property type="term" value="C:transcription factor TFIID complex"/>
    <property type="evidence" value="ECO:0007669"/>
    <property type="project" value="TreeGrafter"/>
</dbReference>
<dbReference type="GeneID" id="115629570"/>
<evidence type="ECO:0000256" key="4">
    <source>
        <dbReference type="ARBA" id="ARBA00023163"/>
    </source>
</evidence>
<organism evidence="6 7">
    <name type="scientific">Drosophila lebanonensis</name>
    <name type="common">Fruit fly</name>
    <name type="synonym">Scaptodrosophila lebanonensis</name>
    <dbReference type="NCBI Taxonomy" id="7225"/>
    <lineage>
        <taxon>Eukaryota</taxon>
        <taxon>Metazoa</taxon>
        <taxon>Ecdysozoa</taxon>
        <taxon>Arthropoda</taxon>
        <taxon>Hexapoda</taxon>
        <taxon>Insecta</taxon>
        <taxon>Pterygota</taxon>
        <taxon>Neoptera</taxon>
        <taxon>Endopterygota</taxon>
        <taxon>Diptera</taxon>
        <taxon>Brachycera</taxon>
        <taxon>Muscomorpha</taxon>
        <taxon>Ephydroidea</taxon>
        <taxon>Drosophilidae</taxon>
        <taxon>Scaptodrosophila</taxon>
    </lineage>
</organism>
<dbReference type="GO" id="GO:0046982">
    <property type="term" value="F:protein heterodimerization activity"/>
    <property type="evidence" value="ECO:0007669"/>
    <property type="project" value="InterPro"/>
</dbReference>
<reference evidence="7" key="1">
    <citation type="submission" date="2025-08" db="UniProtKB">
        <authorList>
            <consortium name="RefSeq"/>
        </authorList>
    </citation>
    <scope>IDENTIFICATION</scope>
    <source>
        <strain evidence="7">11010-0011.00</strain>
        <tissue evidence="7">Whole body</tissue>
    </source>
</reference>
<evidence type="ECO:0000256" key="2">
    <source>
        <dbReference type="ARBA" id="ARBA00007646"/>
    </source>
</evidence>
<dbReference type="GO" id="GO:0051123">
    <property type="term" value="P:RNA polymerase II preinitiation complex assembly"/>
    <property type="evidence" value="ECO:0007669"/>
    <property type="project" value="TreeGrafter"/>
</dbReference>
<evidence type="ECO:0000313" key="6">
    <source>
        <dbReference type="Proteomes" id="UP000504634"/>
    </source>
</evidence>
<dbReference type="AlphaFoldDB" id="A0A6J2U465"/>
<dbReference type="InterPro" id="IPR051431">
    <property type="entry name" value="TFIID_subunit_9"/>
</dbReference>
<comment type="similarity">
    <text evidence="2">Belongs to the TAF9 family.</text>
</comment>
<dbReference type="PANTHER" id="PTHR48068:SF4">
    <property type="entry name" value="TATA-BOX BINDING PROTEIN ASSOCIATED FACTOR 9"/>
    <property type="match status" value="1"/>
</dbReference>